<dbReference type="SUPFAM" id="SSF81296">
    <property type="entry name" value="E set domains"/>
    <property type="match status" value="10"/>
</dbReference>
<reference evidence="4 5" key="1">
    <citation type="submission" date="2015-04" db="EMBL/GenBank/DDBJ databases">
        <title>Draft genome of the roundworm Trichinella nativa.</title>
        <authorList>
            <person name="Mitreva M."/>
        </authorList>
    </citation>
    <scope>NUCLEOTIDE SEQUENCE [LARGE SCALE GENOMIC DNA]</scope>
    <source>
        <strain evidence="4 5">ISS45</strain>
    </source>
</reference>
<feature type="repeat" description="Filamin" evidence="3">
    <location>
        <begin position="253"/>
        <end position="329"/>
    </location>
</feature>
<feature type="repeat" description="Filamin" evidence="3">
    <location>
        <begin position="599"/>
        <end position="669"/>
    </location>
</feature>
<dbReference type="AlphaFoldDB" id="A0A1Y3EH39"/>
<accession>A0A1Y3EH39</accession>
<dbReference type="PANTHER" id="PTHR38537:SF16">
    <property type="entry name" value="CALPONIN-HOMOLOGY (CH) DOMAIN-CONTAINING PROTEIN"/>
    <property type="match status" value="1"/>
</dbReference>
<feature type="non-terminal residue" evidence="4">
    <location>
        <position position="1"/>
    </location>
</feature>
<dbReference type="Gene3D" id="2.60.40.10">
    <property type="entry name" value="Immunoglobulins"/>
    <property type="match status" value="10"/>
</dbReference>
<feature type="repeat" description="Filamin" evidence="3">
    <location>
        <begin position="494"/>
        <end position="588"/>
    </location>
</feature>
<organism evidence="4 5">
    <name type="scientific">Trichinella nativa</name>
    <dbReference type="NCBI Taxonomy" id="6335"/>
    <lineage>
        <taxon>Eukaryota</taxon>
        <taxon>Metazoa</taxon>
        <taxon>Ecdysozoa</taxon>
        <taxon>Nematoda</taxon>
        <taxon>Enoplea</taxon>
        <taxon>Dorylaimia</taxon>
        <taxon>Trichinellida</taxon>
        <taxon>Trichinellidae</taxon>
        <taxon>Trichinella</taxon>
    </lineage>
</organism>
<feature type="repeat" description="Filamin" evidence="3">
    <location>
        <begin position="676"/>
        <end position="774"/>
    </location>
</feature>
<dbReference type="InterPro" id="IPR044801">
    <property type="entry name" value="Filamin"/>
</dbReference>
<dbReference type="GO" id="GO:0051015">
    <property type="term" value="F:actin filament binding"/>
    <property type="evidence" value="ECO:0007669"/>
    <property type="project" value="InterPro"/>
</dbReference>
<feature type="repeat" description="Filamin" evidence="3">
    <location>
        <begin position="350"/>
        <end position="406"/>
    </location>
</feature>
<protein>
    <submittedName>
        <fullName evidence="4">Putative Filamin/ABP280 repeat protein</fullName>
    </submittedName>
</protein>
<dbReference type="InterPro" id="IPR001298">
    <property type="entry name" value="Filamin/ABP280_rpt"/>
</dbReference>
<feature type="repeat" description="Filamin" evidence="3">
    <location>
        <begin position="404"/>
        <end position="496"/>
    </location>
</feature>
<evidence type="ECO:0000313" key="5">
    <source>
        <dbReference type="Proteomes" id="UP000243006"/>
    </source>
</evidence>
<dbReference type="SMART" id="SM00557">
    <property type="entry name" value="IG_FLMN"/>
    <property type="match status" value="10"/>
</dbReference>
<sequence>LHTAGIHKISFVAFDTPHPQSPVILKVFNPDKVIISNIEAGSVDEPAQFTVDATHAGHGDLEIAIKDPKDQTVPSKVMSQNGHANFKVSFVPQCAGSHGIHVTFNGEKVAGSPFMCTVMEEACDVVVLSSASSPAGEQRQQPLPATLTAARSLLAAVVSSSVPKLAPVRRPTTVQVSTDTQDLKLQATVTAPDGKVLDNCNVVNKELGLYVLEIVPTVVGEYQVELKTGGRQISGSPFSFRAYDPAKIIVSPMTDGAVNKAVHFVVDASDAGVGNLEVAVNEGNIPSMAQNLGHHRYDISFVPAEPIVHTVSIRFNGDHVPGRYIYLLVARFSAKFTNYPKAVYLYQDWIKLQLENPTGNMLPISVDNPGNGARQVSFTPLVVGVHRIAVKYANQHIHGSPFTAKAYDAAQVKLYGLDSCVVVGQPTNFVIDAGKAGAGNMEIVISVDGRNLPNHVQAEGNAKFRVSFTPQESKVHLISVRFNDEPVSGSPIKVNVLDASSCELAGAGLCNAVVGKTTHFTLDLNQKNAAECNVVITAPDKIAVPVKCFQQKNGQFRVEYTPTIVGEYEVEVTLNDRPLKGSPFKCNVFDPKQVRLVELDPVITGKETAFKVNSTDAGNAELNASIVDPDGQALKVEVLRAHNGQDELRFVTNKAGQHKLSITYGGQEVFDKAMVFFAEQADRVMSNVVDPNQGLIGEMARLVIEDCGHASKDDLKVKITGPKNGQSGVIKHMLYKRDEDSFEIAFTPKEVGLYTVEAMVNHKSLPGFPRTYTVVDPRKVRIVDGIGRAPFKVGHRHYIKVDTCAAGPGTLKADVRGPSGRMNVGVELNSKNEYSISFVPLEEGDHTVQLYWAGIRVPGCPLLTVAKRTGKTEIDSQKVKVYGEGLKHACTKVEAEFIIDGTKAGPGFPTCKMIGQRADVPISLNPVESYKWKATYVPYVSGKEGNE</sequence>
<dbReference type="Proteomes" id="UP000243006">
    <property type="component" value="Unassembled WGS sequence"/>
</dbReference>
<feature type="repeat" description="Filamin" evidence="3">
    <location>
        <begin position="37"/>
        <end position="118"/>
    </location>
</feature>
<evidence type="ECO:0000313" key="4">
    <source>
        <dbReference type="EMBL" id="OUC44305.1"/>
    </source>
</evidence>
<dbReference type="InterPro" id="IPR013783">
    <property type="entry name" value="Ig-like_fold"/>
</dbReference>
<dbReference type="InterPro" id="IPR014756">
    <property type="entry name" value="Ig_E-set"/>
</dbReference>
<dbReference type="InterPro" id="IPR017868">
    <property type="entry name" value="Filamin/ABP280_repeat-like"/>
</dbReference>
<evidence type="ECO:0000256" key="3">
    <source>
        <dbReference type="PROSITE-ProRule" id="PRU00087"/>
    </source>
</evidence>
<evidence type="ECO:0000256" key="1">
    <source>
        <dbReference type="ARBA" id="ARBA00009238"/>
    </source>
</evidence>
<proteinExistence type="inferred from homology"/>
<comment type="caution">
    <text evidence="4">The sequence shown here is derived from an EMBL/GenBank/DDBJ whole genome shotgun (WGS) entry which is preliminary data.</text>
</comment>
<dbReference type="PANTHER" id="PTHR38537">
    <property type="entry name" value="JITTERBUG, ISOFORM N"/>
    <property type="match status" value="1"/>
</dbReference>
<feature type="repeat" description="Filamin" evidence="3">
    <location>
        <begin position="772"/>
        <end position="866"/>
    </location>
</feature>
<gene>
    <name evidence="4" type="ORF">D917_09238</name>
</gene>
<feature type="repeat" description="Filamin" evidence="3">
    <location>
        <begin position="871"/>
        <end position="947"/>
    </location>
</feature>
<name>A0A1Y3EH39_9BILA</name>
<feature type="repeat" description="Filamin" evidence="3">
    <location>
        <begin position="168"/>
        <end position="242"/>
    </location>
</feature>
<keyword evidence="2" id="KW-0677">Repeat</keyword>
<dbReference type="PROSITE" id="PS50194">
    <property type="entry name" value="FILAMIN_REPEAT"/>
    <property type="match status" value="10"/>
</dbReference>
<comment type="similarity">
    <text evidence="1">Belongs to the filamin family.</text>
</comment>
<dbReference type="EMBL" id="LVZM01012783">
    <property type="protein sequence ID" value="OUC44305.1"/>
    <property type="molecule type" value="Genomic_DNA"/>
</dbReference>
<dbReference type="Pfam" id="PF00630">
    <property type="entry name" value="Filamin"/>
    <property type="match status" value="9"/>
</dbReference>
<evidence type="ECO:0000256" key="2">
    <source>
        <dbReference type="ARBA" id="ARBA00022737"/>
    </source>
</evidence>
<dbReference type="GO" id="GO:0030036">
    <property type="term" value="P:actin cytoskeleton organization"/>
    <property type="evidence" value="ECO:0007669"/>
    <property type="project" value="InterPro"/>
</dbReference>